<dbReference type="Proteomes" id="UP001227162">
    <property type="component" value="Unassembled WGS sequence"/>
</dbReference>
<evidence type="ECO:0000256" key="6">
    <source>
        <dbReference type="SAM" id="Phobius"/>
    </source>
</evidence>
<feature type="transmembrane region" description="Helical" evidence="6">
    <location>
        <begin position="71"/>
        <end position="93"/>
    </location>
</feature>
<accession>A0AAJ1X4N7</accession>
<evidence type="ECO:0000256" key="2">
    <source>
        <dbReference type="ARBA" id="ARBA00008333"/>
    </source>
</evidence>
<dbReference type="Pfam" id="PF03239">
    <property type="entry name" value="FTR1"/>
    <property type="match status" value="1"/>
</dbReference>
<feature type="transmembrane region" description="Helical" evidence="6">
    <location>
        <begin position="184"/>
        <end position="208"/>
    </location>
</feature>
<feature type="transmembrane region" description="Helical" evidence="6">
    <location>
        <begin position="6"/>
        <end position="27"/>
    </location>
</feature>
<evidence type="ECO:0000256" key="1">
    <source>
        <dbReference type="ARBA" id="ARBA00004141"/>
    </source>
</evidence>
<dbReference type="InterPro" id="IPR004923">
    <property type="entry name" value="FTR1/Fip1/EfeU"/>
</dbReference>
<gene>
    <name evidence="7" type="ORF">NOI20_06285</name>
</gene>
<evidence type="ECO:0000313" key="8">
    <source>
        <dbReference type="Proteomes" id="UP001227162"/>
    </source>
</evidence>
<reference evidence="7" key="2">
    <citation type="submission" date="2023-04" db="EMBL/GenBank/DDBJ databases">
        <title>'Rhodoalgimonas zhirmunskyi' gen. nov., isolated from a red alga.</title>
        <authorList>
            <person name="Nedashkovskaya O.I."/>
            <person name="Otstavnykh N.Y."/>
            <person name="Bystritskaya E.P."/>
            <person name="Balabanova L.A."/>
            <person name="Isaeva M.P."/>
        </authorList>
    </citation>
    <scope>NUCLEOTIDE SEQUENCE</scope>
    <source>
        <strain evidence="7">10Alg 79</strain>
    </source>
</reference>
<dbReference type="GO" id="GO:0015093">
    <property type="term" value="F:ferrous iron transmembrane transporter activity"/>
    <property type="evidence" value="ECO:0007669"/>
    <property type="project" value="TreeGrafter"/>
</dbReference>
<keyword evidence="5 6" id="KW-0472">Membrane</keyword>
<dbReference type="GO" id="GO:0033573">
    <property type="term" value="C:high-affinity iron permease complex"/>
    <property type="evidence" value="ECO:0007669"/>
    <property type="project" value="InterPro"/>
</dbReference>
<protein>
    <submittedName>
        <fullName evidence="7">FTR1 family protein</fullName>
    </submittedName>
</protein>
<keyword evidence="3 6" id="KW-0812">Transmembrane</keyword>
<feature type="transmembrane region" description="Helical" evidence="6">
    <location>
        <begin position="255"/>
        <end position="273"/>
    </location>
</feature>
<comment type="caution">
    <text evidence="7">The sequence shown here is derived from an EMBL/GenBank/DDBJ whole genome shotgun (WGS) entry which is preliminary data.</text>
</comment>
<keyword evidence="4 6" id="KW-1133">Transmembrane helix</keyword>
<dbReference type="RefSeq" id="WP_317625291.1">
    <property type="nucleotide sequence ID" value="NZ_JANFFA010000001.1"/>
</dbReference>
<reference evidence="7" key="1">
    <citation type="submission" date="2022-07" db="EMBL/GenBank/DDBJ databases">
        <authorList>
            <person name="Otstavnykh N."/>
            <person name="Isaeva M."/>
            <person name="Bystritskaya E."/>
        </authorList>
    </citation>
    <scope>NUCLEOTIDE SEQUENCE</scope>
    <source>
        <strain evidence="7">10Alg 79</strain>
    </source>
</reference>
<dbReference type="PANTHER" id="PTHR31632:SF2">
    <property type="entry name" value="PLASMA MEMBRANE IRON PERMEASE"/>
    <property type="match status" value="1"/>
</dbReference>
<comment type="similarity">
    <text evidence="2">Belongs to the oxidase-dependent Fe transporter (OFeT) (TC 9.A.10.1) family.</text>
</comment>
<organism evidence="7 8">
    <name type="scientific">Rhodalgimonas zhirmunskyi</name>
    <dbReference type="NCBI Taxonomy" id="2964767"/>
    <lineage>
        <taxon>Bacteria</taxon>
        <taxon>Pseudomonadati</taxon>
        <taxon>Pseudomonadota</taxon>
        <taxon>Alphaproteobacteria</taxon>
        <taxon>Rhodobacterales</taxon>
        <taxon>Roseobacteraceae</taxon>
        <taxon>Rhodalgimonas</taxon>
    </lineage>
</organism>
<keyword evidence="8" id="KW-1185">Reference proteome</keyword>
<sequence>MMGNVIFIVARESVEALLVIGILWAWMAHRPDARAGKTWLIGGIVAGFALATALALALVGVATFLGNTARSWFEVAMLAFAAALIVQMVFWMRKNGRTLKRDMETGLDQSVARANWWGVFALAMIAIGREGSETVVFLYGTFLQLNTAGDFTSFFGAAAIGLGLAFVLFWALQVGARFVSWKWFFRITEWMLLFLGSALFLTAMGKLLNKHLAAYDLPGWIYSTVWDTTSILSDSSMLGSLLATLAAYRSQPIGWDVLMLALYWGTVALLFVWQGRQSAARPVTTTA</sequence>
<name>A0AAJ1X4N7_9RHOB</name>
<dbReference type="PANTHER" id="PTHR31632">
    <property type="entry name" value="IRON TRANSPORTER FTH1"/>
    <property type="match status" value="1"/>
</dbReference>
<evidence type="ECO:0000256" key="5">
    <source>
        <dbReference type="ARBA" id="ARBA00023136"/>
    </source>
</evidence>
<dbReference type="AlphaFoldDB" id="A0AAJ1X4N7"/>
<feature type="transmembrane region" description="Helical" evidence="6">
    <location>
        <begin position="114"/>
        <end position="131"/>
    </location>
</feature>
<feature type="transmembrane region" description="Helical" evidence="6">
    <location>
        <begin position="39"/>
        <end position="65"/>
    </location>
</feature>
<evidence type="ECO:0000313" key="7">
    <source>
        <dbReference type="EMBL" id="MDQ2093711.1"/>
    </source>
</evidence>
<dbReference type="EMBL" id="JANFFA010000001">
    <property type="protein sequence ID" value="MDQ2093711.1"/>
    <property type="molecule type" value="Genomic_DNA"/>
</dbReference>
<evidence type="ECO:0000256" key="4">
    <source>
        <dbReference type="ARBA" id="ARBA00022989"/>
    </source>
</evidence>
<proteinExistence type="inferred from homology"/>
<comment type="subcellular location">
    <subcellularLocation>
        <location evidence="1">Membrane</location>
        <topology evidence="1">Multi-pass membrane protein</topology>
    </subcellularLocation>
</comment>
<evidence type="ECO:0000256" key="3">
    <source>
        <dbReference type="ARBA" id="ARBA00022692"/>
    </source>
</evidence>
<feature type="transmembrane region" description="Helical" evidence="6">
    <location>
        <begin position="151"/>
        <end position="172"/>
    </location>
</feature>